<evidence type="ECO:0000313" key="2">
    <source>
        <dbReference type="EMBL" id="VAW90294.1"/>
    </source>
</evidence>
<name>A0A3B1A970_9ZZZZ</name>
<evidence type="ECO:0000259" key="1">
    <source>
        <dbReference type="SMART" id="SM00746"/>
    </source>
</evidence>
<proteinExistence type="predicted"/>
<dbReference type="Pfam" id="PF04945">
    <property type="entry name" value="YHS"/>
    <property type="match status" value="1"/>
</dbReference>
<organism evidence="2">
    <name type="scientific">hydrothermal vent metagenome</name>
    <dbReference type="NCBI Taxonomy" id="652676"/>
    <lineage>
        <taxon>unclassified sequences</taxon>
        <taxon>metagenomes</taxon>
        <taxon>ecological metagenomes</taxon>
    </lineage>
</organism>
<dbReference type="GO" id="GO:0016491">
    <property type="term" value="F:oxidoreductase activity"/>
    <property type="evidence" value="ECO:0007669"/>
    <property type="project" value="InterPro"/>
</dbReference>
<dbReference type="InterPro" id="IPR011017">
    <property type="entry name" value="TRASH_dom"/>
</dbReference>
<dbReference type="Gene3D" id="1.10.620.20">
    <property type="entry name" value="Ribonucleotide Reductase, subunit A"/>
    <property type="match status" value="1"/>
</dbReference>
<sequence>MEGLGSLLFFAILFFVMMRWGCGAHMMHGGHGNHKKEKYIDPVCDMEVDADKGYGMTHQGQSYRFCTRSCLGKFDADPERYLNKKAGESHEM</sequence>
<dbReference type="EMBL" id="UOFQ01000179">
    <property type="protein sequence ID" value="VAW90294.1"/>
    <property type="molecule type" value="Genomic_DNA"/>
</dbReference>
<dbReference type="InterPro" id="IPR012348">
    <property type="entry name" value="RNR-like"/>
</dbReference>
<dbReference type="SUPFAM" id="SSF47240">
    <property type="entry name" value="Ferritin-like"/>
    <property type="match status" value="1"/>
</dbReference>
<reference evidence="2" key="1">
    <citation type="submission" date="2018-06" db="EMBL/GenBank/DDBJ databases">
        <authorList>
            <person name="Zhirakovskaya E."/>
        </authorList>
    </citation>
    <scope>NUCLEOTIDE SEQUENCE</scope>
</reference>
<protein>
    <recommendedName>
        <fullName evidence="1">TRASH domain-containing protein</fullName>
    </recommendedName>
</protein>
<dbReference type="AlphaFoldDB" id="A0A3B1A970"/>
<accession>A0A3B1A970</accession>
<feature type="domain" description="TRASH" evidence="1">
    <location>
        <begin position="41"/>
        <end position="78"/>
    </location>
</feature>
<dbReference type="SMART" id="SM00746">
    <property type="entry name" value="TRASH"/>
    <property type="match status" value="1"/>
</dbReference>
<dbReference type="InterPro" id="IPR009078">
    <property type="entry name" value="Ferritin-like_SF"/>
</dbReference>
<dbReference type="InterPro" id="IPR007029">
    <property type="entry name" value="YHS_dom"/>
</dbReference>
<gene>
    <name evidence="2" type="ORF">MNBD_GAMMA17-1453</name>
</gene>